<dbReference type="Proteomes" id="UP000054653">
    <property type="component" value="Unassembled WGS sequence"/>
</dbReference>
<keyword evidence="2" id="KW-1185">Reference proteome</keyword>
<dbReference type="AlphaFoldDB" id="A0A0V1DAE2"/>
<dbReference type="Gene3D" id="1.20.1270.60">
    <property type="entry name" value="Arfaptin homology (AH) domain/BAR domain"/>
    <property type="match status" value="1"/>
</dbReference>
<dbReference type="InterPro" id="IPR027267">
    <property type="entry name" value="AH/BAR_dom_sf"/>
</dbReference>
<protein>
    <submittedName>
        <fullName evidence="1">Uncharacterized protein</fullName>
    </submittedName>
</protein>
<accession>A0A0V1DAE2</accession>
<dbReference type="OrthoDB" id="5917585at2759"/>
<evidence type="ECO:0000313" key="2">
    <source>
        <dbReference type="Proteomes" id="UP000054653"/>
    </source>
</evidence>
<reference evidence="1 2" key="1">
    <citation type="submission" date="2015-01" db="EMBL/GenBank/DDBJ databases">
        <title>Evolution of Trichinella species and genotypes.</title>
        <authorList>
            <person name="Korhonen P.K."/>
            <person name="Edoardo P."/>
            <person name="Giuseppe L.R."/>
            <person name="Gasser R.B."/>
        </authorList>
    </citation>
    <scope>NUCLEOTIDE SEQUENCE [LARGE SCALE GENOMIC DNA]</scope>
    <source>
        <strain evidence="1">ISS120</strain>
    </source>
</reference>
<comment type="caution">
    <text evidence="1">The sequence shown here is derived from an EMBL/GenBank/DDBJ whole genome shotgun (WGS) entry which is preliminary data.</text>
</comment>
<organism evidence="1 2">
    <name type="scientific">Trichinella britovi</name>
    <name type="common">Parasitic roundworm</name>
    <dbReference type="NCBI Taxonomy" id="45882"/>
    <lineage>
        <taxon>Eukaryota</taxon>
        <taxon>Metazoa</taxon>
        <taxon>Ecdysozoa</taxon>
        <taxon>Nematoda</taxon>
        <taxon>Enoplea</taxon>
        <taxon>Dorylaimia</taxon>
        <taxon>Trichinellida</taxon>
        <taxon>Trichinellidae</taxon>
        <taxon>Trichinella</taxon>
    </lineage>
</organism>
<proteinExistence type="predicted"/>
<evidence type="ECO:0000313" key="1">
    <source>
        <dbReference type="EMBL" id="KRY58294.1"/>
    </source>
</evidence>
<sequence length="582" mass="66779">MHCLKYAIKMDVINEKVCLHDELCRCLKEAIPMVQDLVTKSKHLSRKIIETKKLSSEFFRSLEDVMKHMEIGASSDKSFQGIFHWRRSLGSTMNNVSETLVDVVDTKFITVLEKLNLTMQQQKMDKKFIDVCNKRIRKNENYARKLKKKKAKKSKSGVASFNENVEISLNHQFVTFKDYLTDLLDRKNKVRRDSYNSLKDGVYRIFEQLSLFNVALEGLEEGCRRSSDIPEVMDSNANGETFSVVEKSNVVGDVENVANTEIDERTCTIKDNDFIVVRKDLRTDDAVLKECLNTREMMKSDANDEAFSVSINGALAMLEDSEDTKIDKRTYTINDDDFIFEQKNSCPCEATFKQCLKAREMMKSDANDEAFSVSINGALAMLEDSEDTKIDERTYTINDDDFIFEQKNSCPCEATFKQSIKAREMMKSDANDEAFSVSENGALAMLEDSEDTKIDERTYTINDDDFIFERNNSCTCDAMFKQYLNTREIMELLESSGNDEAFSATEEYTVEQMENLEDPGIDERTYTIDDEHCICEHRNCFACDTVVSKCSKTVNEYPAGKGEMTKSENSSFFVTEEREGKY</sequence>
<dbReference type="EMBL" id="JYDI01000022">
    <property type="protein sequence ID" value="KRY58294.1"/>
    <property type="molecule type" value="Genomic_DNA"/>
</dbReference>
<gene>
    <name evidence="1" type="ORF">T03_16678</name>
</gene>
<name>A0A0V1DAE2_TRIBR</name>